<keyword evidence="4" id="KW-0472">Membrane</keyword>
<name>A0A1I4TQ90_9EURY</name>
<keyword evidence="2" id="KW-0812">Transmembrane</keyword>
<dbReference type="Pfam" id="PF06803">
    <property type="entry name" value="DUF1232"/>
    <property type="match status" value="1"/>
</dbReference>
<accession>A0A1I4TQ90</accession>
<feature type="domain" description="DUF1232" evidence="5">
    <location>
        <begin position="39"/>
        <end position="75"/>
    </location>
</feature>
<organism evidence="6 7">
    <name type="scientific">Methanolobus profundi</name>
    <dbReference type="NCBI Taxonomy" id="487685"/>
    <lineage>
        <taxon>Archaea</taxon>
        <taxon>Methanobacteriati</taxon>
        <taxon>Methanobacteriota</taxon>
        <taxon>Stenosarchaea group</taxon>
        <taxon>Methanomicrobia</taxon>
        <taxon>Methanosarcinales</taxon>
        <taxon>Methanosarcinaceae</taxon>
        <taxon>Methanolobus</taxon>
    </lineage>
</organism>
<evidence type="ECO:0000313" key="6">
    <source>
        <dbReference type="EMBL" id="SFM78707.1"/>
    </source>
</evidence>
<dbReference type="OrthoDB" id="71067at2157"/>
<evidence type="ECO:0000259" key="5">
    <source>
        <dbReference type="Pfam" id="PF06803"/>
    </source>
</evidence>
<evidence type="ECO:0000313" key="7">
    <source>
        <dbReference type="Proteomes" id="UP000198535"/>
    </source>
</evidence>
<gene>
    <name evidence="6" type="ORF">SAMN04488696_2386</name>
</gene>
<evidence type="ECO:0000256" key="2">
    <source>
        <dbReference type="ARBA" id="ARBA00022692"/>
    </source>
</evidence>
<proteinExistence type="predicted"/>
<comment type="subcellular location">
    <subcellularLocation>
        <location evidence="1">Endomembrane system</location>
        <topology evidence="1">Multi-pass membrane protein</topology>
    </subcellularLocation>
</comment>
<sequence length="110" mass="12167">MGIITFILKAILKERFYKLQLHTKTLSIASKRSDLPIHTRLLAAFVTIYILSPIDLIPSFVPVIGVMDDILLIPLALILAIKMIPKPIMNECRHTAECELSAKSSPGSAL</sequence>
<dbReference type="RefSeq" id="WP_091937199.1">
    <property type="nucleotide sequence ID" value="NZ_FOUJ01000005.1"/>
</dbReference>
<dbReference type="STRING" id="487685.SAMN04488696_2386"/>
<reference evidence="7" key="1">
    <citation type="submission" date="2016-10" db="EMBL/GenBank/DDBJ databases">
        <authorList>
            <person name="Varghese N."/>
            <person name="Submissions S."/>
        </authorList>
    </citation>
    <scope>NUCLEOTIDE SEQUENCE [LARGE SCALE GENOMIC DNA]</scope>
    <source>
        <strain evidence="7">Mob M</strain>
    </source>
</reference>
<dbReference type="Proteomes" id="UP000198535">
    <property type="component" value="Unassembled WGS sequence"/>
</dbReference>
<evidence type="ECO:0000256" key="4">
    <source>
        <dbReference type="ARBA" id="ARBA00023136"/>
    </source>
</evidence>
<dbReference type="GO" id="GO:0012505">
    <property type="term" value="C:endomembrane system"/>
    <property type="evidence" value="ECO:0007669"/>
    <property type="project" value="UniProtKB-SubCell"/>
</dbReference>
<protein>
    <recommendedName>
        <fullName evidence="5">DUF1232 domain-containing protein</fullName>
    </recommendedName>
</protein>
<dbReference type="AlphaFoldDB" id="A0A1I4TQ90"/>
<keyword evidence="3" id="KW-1133">Transmembrane helix</keyword>
<evidence type="ECO:0000256" key="1">
    <source>
        <dbReference type="ARBA" id="ARBA00004127"/>
    </source>
</evidence>
<keyword evidence="7" id="KW-1185">Reference proteome</keyword>
<dbReference type="InterPro" id="IPR010652">
    <property type="entry name" value="DUF1232"/>
</dbReference>
<evidence type="ECO:0000256" key="3">
    <source>
        <dbReference type="ARBA" id="ARBA00022989"/>
    </source>
</evidence>
<dbReference type="EMBL" id="FOUJ01000005">
    <property type="protein sequence ID" value="SFM78707.1"/>
    <property type="molecule type" value="Genomic_DNA"/>
</dbReference>